<name>A0A1H7TDB2_9SPHN</name>
<evidence type="ECO:0000313" key="2">
    <source>
        <dbReference type="EMBL" id="SEL82811.1"/>
    </source>
</evidence>
<keyword evidence="1" id="KW-0812">Transmembrane</keyword>
<feature type="transmembrane region" description="Helical" evidence="1">
    <location>
        <begin position="21"/>
        <end position="40"/>
    </location>
</feature>
<dbReference type="RefSeq" id="WP_245708525.1">
    <property type="nucleotide sequence ID" value="NZ_FNZZ01000005.1"/>
</dbReference>
<evidence type="ECO:0000256" key="1">
    <source>
        <dbReference type="SAM" id="Phobius"/>
    </source>
</evidence>
<evidence type="ECO:0000313" key="3">
    <source>
        <dbReference type="Proteomes" id="UP000199214"/>
    </source>
</evidence>
<gene>
    <name evidence="2" type="ORF">SAMN05216382_2745</name>
</gene>
<dbReference type="AlphaFoldDB" id="A0A1H7TDB2"/>
<dbReference type="Proteomes" id="UP000199214">
    <property type="component" value="Unassembled WGS sequence"/>
</dbReference>
<organism evidence="2 3">
    <name type="scientific">Sphingomonas palmae</name>
    <dbReference type="NCBI Taxonomy" id="1855283"/>
    <lineage>
        <taxon>Bacteria</taxon>
        <taxon>Pseudomonadati</taxon>
        <taxon>Pseudomonadota</taxon>
        <taxon>Alphaproteobacteria</taxon>
        <taxon>Sphingomonadales</taxon>
        <taxon>Sphingomonadaceae</taxon>
        <taxon>Sphingomonas</taxon>
    </lineage>
</organism>
<accession>A0A1H7TDB2</accession>
<keyword evidence="3" id="KW-1185">Reference proteome</keyword>
<keyword evidence="1" id="KW-0472">Membrane</keyword>
<evidence type="ECO:0008006" key="4">
    <source>
        <dbReference type="Google" id="ProtNLM"/>
    </source>
</evidence>
<protein>
    <recommendedName>
        <fullName evidence="4">Aa3 type cytochrome c oxidase subunit IV</fullName>
    </recommendedName>
</protein>
<dbReference type="STRING" id="1855283.SAMN05216382_2745"/>
<dbReference type="EMBL" id="FNZZ01000005">
    <property type="protein sequence ID" value="SEL82811.1"/>
    <property type="molecule type" value="Genomic_DNA"/>
</dbReference>
<sequence length="41" mass="4591">MAALPSEMKARVSTYDRVIGMLKWGAVACFIIAFFVIWLIA</sequence>
<reference evidence="3" key="1">
    <citation type="submission" date="2016-10" db="EMBL/GenBank/DDBJ databases">
        <authorList>
            <person name="Varghese N."/>
            <person name="Submissions S."/>
        </authorList>
    </citation>
    <scope>NUCLEOTIDE SEQUENCE [LARGE SCALE GENOMIC DNA]</scope>
    <source>
        <strain evidence="3">JS21-1</strain>
    </source>
</reference>
<keyword evidence="1" id="KW-1133">Transmembrane helix</keyword>
<proteinExistence type="predicted"/>